<feature type="compositionally biased region" description="Polar residues" evidence="5">
    <location>
        <begin position="77"/>
        <end position="95"/>
    </location>
</feature>
<name>A0AAV9T449_9PEZI</name>
<dbReference type="Gene3D" id="1.20.1170.10">
    <property type="match status" value="1"/>
</dbReference>
<dbReference type="PANTHER" id="PTHR46515:SF1">
    <property type="entry name" value="TATA ELEMENT MODULATORY FACTOR"/>
    <property type="match status" value="1"/>
</dbReference>
<feature type="coiled-coil region" evidence="4">
    <location>
        <begin position="266"/>
        <end position="351"/>
    </location>
</feature>
<dbReference type="EMBL" id="JASAOK010000044">
    <property type="protein sequence ID" value="KAK6212999.1"/>
    <property type="molecule type" value="Genomic_DNA"/>
</dbReference>
<dbReference type="GO" id="GO:0005794">
    <property type="term" value="C:Golgi apparatus"/>
    <property type="evidence" value="ECO:0007669"/>
    <property type="project" value="UniProtKB-SubCell"/>
</dbReference>
<sequence>MAAPAKSTRWGSFLQQAVAGVEARLDNILAEGENGSNLPQSAPASAKEQQINQPRSSTSSRTNDRLQERLAKAMAAKNNQASDARSITSDPQSARPSVDGGRPGVGMLQMDRNAPGSPVSSSALASPPAEATAPDNPTQPKPQPKSASPRCSQDYIRSQTTAKIESATAAPAGSHERKLAERDEKIAVLMEEGRNLAAMEQKHRTIIRKLRSQIIGDEKTATELRARHDKLIVDMETLRTRANRVEELEQSNQALLIHSNGMQDELNALRAEVSANQSVIQRLRDDLRKASDQAHSAVAMANEEALAAEKRRVKDLEDTIAVLQVEKNLAADRAKVAAAEAEEMAVRAAERTRMVEIEMKTEIQAMEGKLEAMRALAEEASSGAVGDSQAKLLRQVETLQTQHAIAAENWQGIEASLIARVGNLERERDDALRRESEMRKKARETASRCKRQDEELQELTSKFPNHQRDIEAYKERIDALQKRADAAEAALSQAKSELEKQQQTVWKGPSVQLVERMSAAIRRLEAEKVTSREELTRISGQRDEARAEIVSLMKELESNKTASKRVAELESQVEDLNSRYQTTLELLGEKSELVDELRADVQDVKAMYRDLVERTVR</sequence>
<evidence type="ECO:0000256" key="4">
    <source>
        <dbReference type="SAM" id="Coils"/>
    </source>
</evidence>
<dbReference type="SUPFAM" id="SSF57997">
    <property type="entry name" value="Tropomyosin"/>
    <property type="match status" value="1"/>
</dbReference>
<feature type="coiled-coil region" evidence="4">
    <location>
        <begin position="421"/>
        <end position="614"/>
    </location>
</feature>
<dbReference type="AlphaFoldDB" id="A0AAV9T449"/>
<dbReference type="PANTHER" id="PTHR46515">
    <property type="entry name" value="TATA ELEMENT MODULATORY FACTOR TMF1"/>
    <property type="match status" value="1"/>
</dbReference>
<dbReference type="InterPro" id="IPR022092">
    <property type="entry name" value="TMF_DNA-bd"/>
</dbReference>
<evidence type="ECO:0000256" key="5">
    <source>
        <dbReference type="SAM" id="MobiDB-lite"/>
    </source>
</evidence>
<feature type="compositionally biased region" description="Low complexity" evidence="5">
    <location>
        <begin position="114"/>
        <end position="134"/>
    </location>
</feature>
<evidence type="ECO:0000259" key="6">
    <source>
        <dbReference type="Pfam" id="PF12325"/>
    </source>
</evidence>
<comment type="caution">
    <text evidence="7">The sequence shown here is derived from an EMBL/GenBank/DDBJ whole genome shotgun (WGS) entry which is preliminary data.</text>
</comment>
<accession>A0AAV9T449</accession>
<gene>
    <name evidence="7" type="ORF">QIS74_09001</name>
</gene>
<keyword evidence="2" id="KW-0333">Golgi apparatus</keyword>
<evidence type="ECO:0000313" key="7">
    <source>
        <dbReference type="EMBL" id="KAK6212999.1"/>
    </source>
</evidence>
<evidence type="ECO:0000256" key="3">
    <source>
        <dbReference type="ARBA" id="ARBA00023054"/>
    </source>
</evidence>
<organism evidence="7 8">
    <name type="scientific">Colletotrichum tabaci</name>
    <dbReference type="NCBI Taxonomy" id="1209068"/>
    <lineage>
        <taxon>Eukaryota</taxon>
        <taxon>Fungi</taxon>
        <taxon>Dikarya</taxon>
        <taxon>Ascomycota</taxon>
        <taxon>Pezizomycotina</taxon>
        <taxon>Sordariomycetes</taxon>
        <taxon>Hypocreomycetidae</taxon>
        <taxon>Glomerellales</taxon>
        <taxon>Glomerellaceae</taxon>
        <taxon>Colletotrichum</taxon>
        <taxon>Colletotrichum destructivum species complex</taxon>
    </lineage>
</organism>
<dbReference type="Pfam" id="PF12329">
    <property type="entry name" value="TMF_DNA_bd"/>
    <property type="match status" value="1"/>
</dbReference>
<dbReference type="Proteomes" id="UP001327957">
    <property type="component" value="Unassembled WGS sequence"/>
</dbReference>
<comment type="subcellular location">
    <subcellularLocation>
        <location evidence="1">Golgi apparatus</location>
    </subcellularLocation>
</comment>
<feature type="compositionally biased region" description="Basic and acidic residues" evidence="5">
    <location>
        <begin position="62"/>
        <end position="71"/>
    </location>
</feature>
<feature type="region of interest" description="Disordered" evidence="5">
    <location>
        <begin position="31"/>
        <end position="154"/>
    </location>
</feature>
<protein>
    <submittedName>
        <fullName evidence="7">M protein repeat protein</fullName>
    </submittedName>
</protein>
<dbReference type="GO" id="GO:0005783">
    <property type="term" value="C:endoplasmic reticulum"/>
    <property type="evidence" value="ECO:0007669"/>
    <property type="project" value="TreeGrafter"/>
</dbReference>
<dbReference type="InterPro" id="IPR022091">
    <property type="entry name" value="TMF_TATA-bd"/>
</dbReference>
<evidence type="ECO:0000256" key="1">
    <source>
        <dbReference type="ARBA" id="ARBA00004555"/>
    </source>
</evidence>
<feature type="domain" description="TATA element modulatory factor 1 TATA binding" evidence="6">
    <location>
        <begin position="502"/>
        <end position="614"/>
    </location>
</feature>
<evidence type="ECO:0000256" key="2">
    <source>
        <dbReference type="ARBA" id="ARBA00023034"/>
    </source>
</evidence>
<feature type="compositionally biased region" description="Polar residues" evidence="5">
    <location>
        <begin position="34"/>
        <end position="61"/>
    </location>
</feature>
<reference evidence="7 8" key="1">
    <citation type="submission" date="2023-04" db="EMBL/GenBank/DDBJ databases">
        <title>Colletotrichum tabacum stain YC1 causing leaf anthracnose on Nicotiana tabacum(L.) cv.</title>
        <authorList>
            <person name="Ji Z."/>
            <person name="Wang M."/>
            <person name="Zhang J."/>
            <person name="Wang N."/>
            <person name="Zhou Z."/>
        </authorList>
    </citation>
    <scope>NUCLEOTIDE SEQUENCE [LARGE SCALE GENOMIC DNA]</scope>
    <source>
        <strain evidence="7 8">YC1</strain>
    </source>
</reference>
<proteinExistence type="predicted"/>
<feature type="compositionally biased region" description="Polar residues" evidence="5">
    <location>
        <begin position="145"/>
        <end position="154"/>
    </location>
</feature>
<dbReference type="InterPro" id="IPR052602">
    <property type="entry name" value="Growth_transcription_reg"/>
</dbReference>
<keyword evidence="8" id="KW-1185">Reference proteome</keyword>
<dbReference type="Pfam" id="PF12325">
    <property type="entry name" value="TMF_TATA_bd"/>
    <property type="match status" value="1"/>
</dbReference>
<keyword evidence="3 4" id="KW-0175">Coiled coil</keyword>
<evidence type="ECO:0000313" key="8">
    <source>
        <dbReference type="Proteomes" id="UP001327957"/>
    </source>
</evidence>